<dbReference type="SUPFAM" id="SSF53474">
    <property type="entry name" value="alpha/beta-Hydrolases"/>
    <property type="match status" value="1"/>
</dbReference>
<organism evidence="3 4">
    <name type="scientific">Stephania cephalantha</name>
    <dbReference type="NCBI Taxonomy" id="152367"/>
    <lineage>
        <taxon>Eukaryota</taxon>
        <taxon>Viridiplantae</taxon>
        <taxon>Streptophyta</taxon>
        <taxon>Embryophyta</taxon>
        <taxon>Tracheophyta</taxon>
        <taxon>Spermatophyta</taxon>
        <taxon>Magnoliopsida</taxon>
        <taxon>Ranunculales</taxon>
        <taxon>Menispermaceae</taxon>
        <taxon>Menispermoideae</taxon>
        <taxon>Cissampelideae</taxon>
        <taxon>Stephania</taxon>
    </lineage>
</organism>
<dbReference type="Gene3D" id="3.40.50.1820">
    <property type="entry name" value="alpha/beta hydrolase"/>
    <property type="match status" value="1"/>
</dbReference>
<evidence type="ECO:0000313" key="4">
    <source>
        <dbReference type="Proteomes" id="UP001419268"/>
    </source>
</evidence>
<evidence type="ECO:0000259" key="2">
    <source>
        <dbReference type="Pfam" id="PF01764"/>
    </source>
</evidence>
<feature type="compositionally biased region" description="Basic and acidic residues" evidence="1">
    <location>
        <begin position="213"/>
        <end position="226"/>
    </location>
</feature>
<dbReference type="InterPro" id="IPR043367">
    <property type="entry name" value="PLIP1/2/3"/>
</dbReference>
<dbReference type="InterPro" id="IPR029058">
    <property type="entry name" value="AB_hydrolase_fold"/>
</dbReference>
<dbReference type="GO" id="GO:0006629">
    <property type="term" value="P:lipid metabolic process"/>
    <property type="evidence" value="ECO:0007669"/>
    <property type="project" value="InterPro"/>
</dbReference>
<dbReference type="GO" id="GO:0008970">
    <property type="term" value="F:phospholipase A1 activity"/>
    <property type="evidence" value="ECO:0007669"/>
    <property type="project" value="InterPro"/>
</dbReference>
<dbReference type="EMBL" id="JBBNAG010000004">
    <property type="protein sequence ID" value="KAK9139209.1"/>
    <property type="molecule type" value="Genomic_DNA"/>
</dbReference>
<protein>
    <recommendedName>
        <fullName evidence="2">Fungal lipase-type domain-containing protein</fullName>
    </recommendedName>
</protein>
<dbReference type="InterPro" id="IPR002921">
    <property type="entry name" value="Fungal_lipase-type"/>
</dbReference>
<dbReference type="Proteomes" id="UP001419268">
    <property type="component" value="Unassembled WGS sequence"/>
</dbReference>
<gene>
    <name evidence="3" type="ORF">Scep_008890</name>
</gene>
<proteinExistence type="predicted"/>
<feature type="region of interest" description="Disordered" evidence="1">
    <location>
        <begin position="213"/>
        <end position="250"/>
    </location>
</feature>
<dbReference type="Pfam" id="PF01764">
    <property type="entry name" value="Lipase_3"/>
    <property type="match status" value="1"/>
</dbReference>
<evidence type="ECO:0000256" key="1">
    <source>
        <dbReference type="SAM" id="MobiDB-lite"/>
    </source>
</evidence>
<dbReference type="PANTHER" id="PTHR46483:SF4">
    <property type="entry name" value="PHOSPHOLIPASE A1 PLIP2, CHLOROPLASTIC"/>
    <property type="match status" value="1"/>
</dbReference>
<name>A0AAP0PDN5_9MAGN</name>
<feature type="domain" description="Fungal lipase-type" evidence="2">
    <location>
        <begin position="360"/>
        <end position="497"/>
    </location>
</feature>
<feature type="compositionally biased region" description="Basic and acidic residues" evidence="1">
    <location>
        <begin position="234"/>
        <end position="249"/>
    </location>
</feature>
<reference evidence="3 4" key="1">
    <citation type="submission" date="2024-01" db="EMBL/GenBank/DDBJ databases">
        <title>Genome assemblies of Stephania.</title>
        <authorList>
            <person name="Yang L."/>
        </authorList>
    </citation>
    <scope>NUCLEOTIDE SEQUENCE [LARGE SCALE GENOMIC DNA]</scope>
    <source>
        <strain evidence="3">JXDWG</strain>
        <tissue evidence="3">Leaf</tissue>
    </source>
</reference>
<dbReference type="CDD" id="cd00519">
    <property type="entry name" value="Lipase_3"/>
    <property type="match status" value="1"/>
</dbReference>
<dbReference type="AlphaFoldDB" id="A0AAP0PDN5"/>
<dbReference type="PANTHER" id="PTHR46483">
    <property type="entry name" value="PHOSPHOLIPASE A1 PLIP2, CHLOROPLASTIC"/>
    <property type="match status" value="1"/>
</dbReference>
<comment type="caution">
    <text evidence="3">The sequence shown here is derived from an EMBL/GenBank/DDBJ whole genome shotgun (WGS) entry which is preliminary data.</text>
</comment>
<keyword evidence="4" id="KW-1185">Reference proteome</keyword>
<sequence>MDGICFKAGIQRLSWPISFGGNGAHPAQVSAIGRSGVNANASSINGVSVETSSAAAAAAAAAAPPQTTLSSPSSRFSFSFPLKSMWASGDSGSSSIVGVVGGEEMENESWVLKILKVRRLWGEQGRVGVDGLEAEEMRNGGDGEVNGCEGCEEEERMEFDRDSFSRLLKRVSLADSRFYARMSHLGNLAYDVTKIKPQNLLKDHGLHYVTSSVEKKAQSVHGEKDVGSSQVEENENKADEEMAQHEQQKKSRYQISAAAAYSIAASAASYVQSHTRSILSFKASKDGIDEDLLEEGSEVLEDEVPGSEVASFVATTNSVTAVVAAKEETRQAVAKGLNSASSSPCDWFICDDEQTQTRFFVIQGSESLASWQANLLFEPIQFEGLDVLVHRGIYEAAKGIYEQMLPEVRAHLKSHGDLSTLCFTGHSLGGSLSLLINLMLLVRGEVPRSSLLPVVMFGAPSIMCGGDQLLRRLGLPRSHVRAITMHRDIVPRAFSCDYPDHVAEFLKAINGNFRNLPCLASQKRLYSPMGEVLILQPEEKLSPHHHLLPFGAGLYALCVPASDSADQEKLLQGALAAFFNSPHPLEILSDRSAYGSDGTIYRDHDMNSYLKSVLGVIRVELNQMRKAKRERRREAWWPLVSPEGIHAKINISKQVLLSNSTPFNLSLSGIFQIGKRSMNRLSSVVASQHQNLLVLLLFPTHLLVLGAWTAISLN</sequence>
<accession>A0AAP0PDN5</accession>
<evidence type="ECO:0000313" key="3">
    <source>
        <dbReference type="EMBL" id="KAK9139209.1"/>
    </source>
</evidence>